<dbReference type="InterPro" id="IPR046513">
    <property type="entry name" value="DUF6691"/>
</dbReference>
<dbReference type="EMBL" id="LUUJ01000058">
    <property type="protein sequence ID" value="OAI18393.1"/>
    <property type="molecule type" value="Genomic_DNA"/>
</dbReference>
<keyword evidence="1" id="KW-0472">Membrane</keyword>
<organism evidence="2 3">
    <name type="scientific">Methylomonas koyamae</name>
    <dbReference type="NCBI Taxonomy" id="702114"/>
    <lineage>
        <taxon>Bacteria</taxon>
        <taxon>Pseudomonadati</taxon>
        <taxon>Pseudomonadota</taxon>
        <taxon>Gammaproteobacteria</taxon>
        <taxon>Methylococcales</taxon>
        <taxon>Methylococcaceae</taxon>
        <taxon>Methylomonas</taxon>
    </lineage>
</organism>
<evidence type="ECO:0000313" key="3">
    <source>
        <dbReference type="Proteomes" id="UP000077857"/>
    </source>
</evidence>
<sequence length="138" mass="14370">MKHGLIIFGYGLLFGIGLLVAGMSNPAKVVAFLDVAGAWDPSLALVMASALATLGGARYWLHRNTDAADREQDSCPAPANIDVRLVAGAAIFGVGWGISGFCPGPALVGLSAGLAGNYAFVGAMFAGFYLFKRLHRNR</sequence>
<evidence type="ECO:0000256" key="1">
    <source>
        <dbReference type="SAM" id="Phobius"/>
    </source>
</evidence>
<gene>
    <name evidence="2" type="ORF">A1507_09535</name>
</gene>
<accession>A0A177NLX3</accession>
<reference evidence="2 3" key="1">
    <citation type="submission" date="2016-03" db="EMBL/GenBank/DDBJ databases">
        <authorList>
            <person name="Ploux O."/>
        </authorList>
    </citation>
    <scope>NUCLEOTIDE SEQUENCE [LARGE SCALE GENOMIC DNA]</scope>
    <source>
        <strain evidence="2 3">R-45378</strain>
    </source>
</reference>
<feature type="transmembrane region" description="Helical" evidence="1">
    <location>
        <begin position="5"/>
        <end position="23"/>
    </location>
</feature>
<feature type="transmembrane region" description="Helical" evidence="1">
    <location>
        <begin position="81"/>
        <end position="101"/>
    </location>
</feature>
<feature type="transmembrane region" description="Helical" evidence="1">
    <location>
        <begin position="43"/>
        <end position="61"/>
    </location>
</feature>
<keyword evidence="1" id="KW-0812">Transmembrane</keyword>
<proteinExistence type="predicted"/>
<dbReference type="RefSeq" id="WP_064040000.1">
    <property type="nucleotide sequence ID" value="NZ_LUUJ01000058.1"/>
</dbReference>
<evidence type="ECO:0000313" key="2">
    <source>
        <dbReference type="EMBL" id="OAI18393.1"/>
    </source>
</evidence>
<dbReference type="AlphaFoldDB" id="A0A177NLX3"/>
<dbReference type="OrthoDB" id="9790409at2"/>
<comment type="caution">
    <text evidence="2">The sequence shown here is derived from an EMBL/GenBank/DDBJ whole genome shotgun (WGS) entry which is preliminary data.</text>
</comment>
<name>A0A177NLX3_9GAMM</name>
<dbReference type="Pfam" id="PF20398">
    <property type="entry name" value="DUF6691"/>
    <property type="match status" value="1"/>
</dbReference>
<feature type="transmembrane region" description="Helical" evidence="1">
    <location>
        <begin position="107"/>
        <end position="131"/>
    </location>
</feature>
<keyword evidence="1" id="KW-1133">Transmembrane helix</keyword>
<protein>
    <submittedName>
        <fullName evidence="2">Transporter</fullName>
    </submittedName>
</protein>
<dbReference type="Proteomes" id="UP000077857">
    <property type="component" value="Unassembled WGS sequence"/>
</dbReference>